<dbReference type="OrthoDB" id="27136at2759"/>
<dbReference type="InterPro" id="IPR011042">
    <property type="entry name" value="6-blade_b-propeller_TolB-like"/>
</dbReference>
<comment type="caution">
    <text evidence="3">The sequence shown here is derived from an EMBL/GenBank/DDBJ whole genome shotgun (WGS) entry which is preliminary data.</text>
</comment>
<dbReference type="CDD" id="cd05819">
    <property type="entry name" value="NHL"/>
    <property type="match status" value="1"/>
</dbReference>
<feature type="compositionally biased region" description="Low complexity" evidence="1">
    <location>
        <begin position="431"/>
        <end position="450"/>
    </location>
</feature>
<protein>
    <submittedName>
        <fullName evidence="3">Uncharacterized protein</fullName>
    </submittedName>
</protein>
<dbReference type="EMBL" id="CAJNOW010006505">
    <property type="protein sequence ID" value="CAF1487525.1"/>
    <property type="molecule type" value="Genomic_DNA"/>
</dbReference>
<proteinExistence type="predicted"/>
<evidence type="ECO:0000256" key="1">
    <source>
        <dbReference type="SAM" id="MobiDB-lite"/>
    </source>
</evidence>
<evidence type="ECO:0000313" key="3">
    <source>
        <dbReference type="EMBL" id="CAF1487525.1"/>
    </source>
</evidence>
<reference evidence="3" key="1">
    <citation type="submission" date="2021-02" db="EMBL/GenBank/DDBJ databases">
        <authorList>
            <person name="Nowell W R."/>
        </authorList>
    </citation>
    <scope>NUCLEOTIDE SEQUENCE</scope>
</reference>
<name>A0A815S5Z6_9BILA</name>
<gene>
    <name evidence="3" type="ORF">KQP761_LOCUS13914</name>
</gene>
<keyword evidence="2" id="KW-0472">Membrane</keyword>
<feature type="compositionally biased region" description="Polar residues" evidence="1">
    <location>
        <begin position="418"/>
        <end position="430"/>
    </location>
</feature>
<dbReference type="Gene3D" id="2.120.10.30">
    <property type="entry name" value="TolB, C-terminal domain"/>
    <property type="match status" value="2"/>
</dbReference>
<sequence length="483" mass="49841">MYILDAGNSRIQKWLIGMTYGVTVVSASMSTPYSMSWDFSNNLFVADTSSHRIISFNILCPPTTTTTLAYPTLPQNLACQTGVFNASWTIVAGSTSTAGTSAANLNSPYDVFIDGNFNTYVADYSNSRIQKFPTGVLSGTTVAGYTLTGGSSYSQLLNPTSIFVTLDGSMYIADASNYRIQKWLPNQPLGFTVAGGNGNGATLNQIGLVYSIFVDNQSNIYISETTTTTATQSTATTATTTTESTTTTATTTTSTTTTAYISTTTTGTTTTSTTTTTTTSTTTTTTTSTTTTTTTSTTTTITTSTTETTTTSTPASTTTSTTATTTTATTATTGATNANSQSASGASTGSDQGWSNVGIGAGIGIGAAALLITTVIGGILLAKKVYGSSSAASSAVNSMNTKKSVTKVEKISSEERSSFSPNNQNHSSNAKTTENSSSNLKSTTNTSPKNDSGSNAVSNADRGYPASGQMNVNARTYNIHVVK</sequence>
<feature type="compositionally biased region" description="Low complexity" evidence="1">
    <location>
        <begin position="265"/>
        <end position="350"/>
    </location>
</feature>
<feature type="region of interest" description="Disordered" evidence="1">
    <location>
        <begin position="265"/>
        <end position="351"/>
    </location>
</feature>
<evidence type="ECO:0000313" key="4">
    <source>
        <dbReference type="Proteomes" id="UP000663834"/>
    </source>
</evidence>
<feature type="compositionally biased region" description="Basic and acidic residues" evidence="1">
    <location>
        <begin position="406"/>
        <end position="417"/>
    </location>
</feature>
<keyword evidence="2" id="KW-0812">Transmembrane</keyword>
<evidence type="ECO:0000256" key="2">
    <source>
        <dbReference type="SAM" id="Phobius"/>
    </source>
</evidence>
<dbReference type="Proteomes" id="UP000663834">
    <property type="component" value="Unassembled WGS sequence"/>
</dbReference>
<organism evidence="3 4">
    <name type="scientific">Rotaria magnacalcarata</name>
    <dbReference type="NCBI Taxonomy" id="392030"/>
    <lineage>
        <taxon>Eukaryota</taxon>
        <taxon>Metazoa</taxon>
        <taxon>Spiralia</taxon>
        <taxon>Gnathifera</taxon>
        <taxon>Rotifera</taxon>
        <taxon>Eurotatoria</taxon>
        <taxon>Bdelloidea</taxon>
        <taxon>Philodinida</taxon>
        <taxon>Philodinidae</taxon>
        <taxon>Rotaria</taxon>
    </lineage>
</organism>
<keyword evidence="2" id="KW-1133">Transmembrane helix</keyword>
<accession>A0A815S5Z6</accession>
<feature type="transmembrane region" description="Helical" evidence="2">
    <location>
        <begin position="357"/>
        <end position="382"/>
    </location>
</feature>
<dbReference type="AlphaFoldDB" id="A0A815S5Z6"/>
<feature type="region of interest" description="Disordered" evidence="1">
    <location>
        <begin position="391"/>
        <end position="469"/>
    </location>
</feature>
<dbReference type="SUPFAM" id="SSF101898">
    <property type="entry name" value="NHL repeat"/>
    <property type="match status" value="1"/>
</dbReference>